<reference evidence="3 4" key="1">
    <citation type="journal article" date="2014" name="Curr. Microbiol.">
        <title>Spirosoma radiotolerans sp. nov., a gamma-radiation-resistant bacterium isolated from gamma ray-irradiated soil.</title>
        <authorList>
            <person name="Lee J.J."/>
            <person name="Srinivasan S."/>
            <person name="Lim S."/>
            <person name="Joe M."/>
            <person name="Im S."/>
            <person name="Bae S.I."/>
            <person name="Park K.R."/>
            <person name="Han J.H."/>
            <person name="Park S.H."/>
            <person name="Joo B.M."/>
            <person name="Park S.J."/>
            <person name="Kim M.K."/>
        </authorList>
    </citation>
    <scope>NUCLEOTIDE SEQUENCE [LARGE SCALE GENOMIC DNA]</scope>
    <source>
        <strain evidence="3 4">DG5A</strain>
    </source>
</reference>
<dbReference type="PANTHER" id="PTHR11927:SF9">
    <property type="entry name" value="L-FUCOSYLTRANSFERASE"/>
    <property type="match status" value="1"/>
</dbReference>
<dbReference type="Proteomes" id="UP000033054">
    <property type="component" value="Chromosome"/>
</dbReference>
<dbReference type="AlphaFoldDB" id="A0A0E3ZWS9"/>
<evidence type="ECO:0000313" key="4">
    <source>
        <dbReference type="Proteomes" id="UP000033054"/>
    </source>
</evidence>
<keyword evidence="2 3" id="KW-0808">Transferase</keyword>
<sequence>MIISRITSGLGNQLFQYATGRHLALKNKAALYLDLSYYLYEYSDDTVRPFKLDHFTVPYRLLQKSPMEYVSKATKLLPNRSLPPVVRFLKEKHFHFDQSILDARAACIILEGFWQSEAYFRDDADTIRQELTLAGVPSPEFSHYQQQIRNTATPVSIHIRRGDYVNHPEFSKTFGFVGLDYYKQALQQLNEHFDQTQLYVFSDDHAWVHENLTLPDNTVFVQNTGPNGDVADLVLMSYCRHHIIANSSFSWWGAWLNPHSDKLVITPRKWYKQQPTWNTKDLLPSAWLAL</sequence>
<dbReference type="CDD" id="cd11301">
    <property type="entry name" value="Fut1_Fut2_like"/>
    <property type="match status" value="1"/>
</dbReference>
<dbReference type="GO" id="GO:0008107">
    <property type="term" value="F:galactoside 2-alpha-L-fucosyltransferase activity"/>
    <property type="evidence" value="ECO:0007669"/>
    <property type="project" value="InterPro"/>
</dbReference>
<dbReference type="OrthoDB" id="9794601at2"/>
<dbReference type="PATRIC" id="fig|1379870.5.peg.3198"/>
<dbReference type="GO" id="GO:0005975">
    <property type="term" value="P:carbohydrate metabolic process"/>
    <property type="evidence" value="ECO:0007669"/>
    <property type="project" value="InterPro"/>
</dbReference>
<protein>
    <submittedName>
        <fullName evidence="3">Glycosyl transferase family 11</fullName>
    </submittedName>
</protein>
<proteinExistence type="predicted"/>
<evidence type="ECO:0000256" key="2">
    <source>
        <dbReference type="ARBA" id="ARBA00022679"/>
    </source>
</evidence>
<accession>A0A0E3ZWS9</accession>
<dbReference type="HOGENOM" id="CLU_043399_3_1_10"/>
<dbReference type="EMBL" id="CP010429">
    <property type="protein sequence ID" value="AKD55968.1"/>
    <property type="molecule type" value="Genomic_DNA"/>
</dbReference>
<dbReference type="PANTHER" id="PTHR11927">
    <property type="entry name" value="GALACTOSIDE 2-L-FUCOSYLTRANSFERASE"/>
    <property type="match status" value="1"/>
</dbReference>
<dbReference type="InterPro" id="IPR002516">
    <property type="entry name" value="Glyco_trans_11"/>
</dbReference>
<name>A0A0E3ZWS9_9BACT</name>
<keyword evidence="1" id="KW-0328">Glycosyltransferase</keyword>
<keyword evidence="4" id="KW-1185">Reference proteome</keyword>
<dbReference type="Gene3D" id="3.40.50.11350">
    <property type="match status" value="1"/>
</dbReference>
<gene>
    <name evidence="3" type="ORF">SD10_14710</name>
</gene>
<dbReference type="Pfam" id="PF01531">
    <property type="entry name" value="Glyco_transf_11"/>
    <property type="match status" value="1"/>
</dbReference>
<dbReference type="KEGG" id="srd:SD10_14710"/>
<evidence type="ECO:0000256" key="1">
    <source>
        <dbReference type="ARBA" id="ARBA00022676"/>
    </source>
</evidence>
<dbReference type="GO" id="GO:0016020">
    <property type="term" value="C:membrane"/>
    <property type="evidence" value="ECO:0007669"/>
    <property type="project" value="InterPro"/>
</dbReference>
<dbReference type="RefSeq" id="WP_046574646.1">
    <property type="nucleotide sequence ID" value="NZ_CP010429.1"/>
</dbReference>
<dbReference type="STRING" id="1379870.SD10_14710"/>
<evidence type="ECO:0000313" key="3">
    <source>
        <dbReference type="EMBL" id="AKD55968.1"/>
    </source>
</evidence>
<organism evidence="3 4">
    <name type="scientific">Spirosoma radiotolerans</name>
    <dbReference type="NCBI Taxonomy" id="1379870"/>
    <lineage>
        <taxon>Bacteria</taxon>
        <taxon>Pseudomonadati</taxon>
        <taxon>Bacteroidota</taxon>
        <taxon>Cytophagia</taxon>
        <taxon>Cytophagales</taxon>
        <taxon>Cytophagaceae</taxon>
        <taxon>Spirosoma</taxon>
    </lineage>
</organism>